<name>A0A371DXP6_9APHY</name>
<sequence>MVVALGHVLRRKNCKALASQASIFLAFLCSISFQRLQGVGEYRARTCACDAPQIIASSEVLRSPRMKLLDRGPTVMMKVHTLSTSRSTALRDGYLWYRTRLFRPLDCTTCIGYSPAALPVSCRPSTLDAKFPRSGMTF</sequence>
<dbReference type="AlphaFoldDB" id="A0A371DXP6"/>
<protein>
    <submittedName>
        <fullName evidence="1">Uncharacterized protein</fullName>
    </submittedName>
</protein>
<gene>
    <name evidence="1" type="ORF">OH76DRAFT_30351</name>
</gene>
<dbReference type="EMBL" id="KZ857379">
    <property type="protein sequence ID" value="RDX57320.1"/>
    <property type="molecule type" value="Genomic_DNA"/>
</dbReference>
<dbReference type="Proteomes" id="UP000256964">
    <property type="component" value="Unassembled WGS sequence"/>
</dbReference>
<evidence type="ECO:0000313" key="1">
    <source>
        <dbReference type="EMBL" id="RDX57320.1"/>
    </source>
</evidence>
<keyword evidence="2" id="KW-1185">Reference proteome</keyword>
<accession>A0A371DXP6</accession>
<organism evidence="1 2">
    <name type="scientific">Lentinus brumalis</name>
    <dbReference type="NCBI Taxonomy" id="2498619"/>
    <lineage>
        <taxon>Eukaryota</taxon>
        <taxon>Fungi</taxon>
        <taxon>Dikarya</taxon>
        <taxon>Basidiomycota</taxon>
        <taxon>Agaricomycotina</taxon>
        <taxon>Agaricomycetes</taxon>
        <taxon>Polyporales</taxon>
        <taxon>Polyporaceae</taxon>
        <taxon>Lentinus</taxon>
    </lineage>
</organism>
<reference evidence="1 2" key="1">
    <citation type="journal article" date="2018" name="Biotechnol. Biofuels">
        <title>Integrative visual omics of the white-rot fungus Polyporus brumalis exposes the biotechnological potential of its oxidative enzymes for delignifying raw plant biomass.</title>
        <authorList>
            <person name="Miyauchi S."/>
            <person name="Rancon A."/>
            <person name="Drula E."/>
            <person name="Hage H."/>
            <person name="Chaduli D."/>
            <person name="Favel A."/>
            <person name="Grisel S."/>
            <person name="Henrissat B."/>
            <person name="Herpoel-Gimbert I."/>
            <person name="Ruiz-Duenas F.J."/>
            <person name="Chevret D."/>
            <person name="Hainaut M."/>
            <person name="Lin J."/>
            <person name="Wang M."/>
            <person name="Pangilinan J."/>
            <person name="Lipzen A."/>
            <person name="Lesage-Meessen L."/>
            <person name="Navarro D."/>
            <person name="Riley R."/>
            <person name="Grigoriev I.V."/>
            <person name="Zhou S."/>
            <person name="Raouche S."/>
            <person name="Rosso M.N."/>
        </authorList>
    </citation>
    <scope>NUCLEOTIDE SEQUENCE [LARGE SCALE GENOMIC DNA]</scope>
    <source>
        <strain evidence="1 2">BRFM 1820</strain>
    </source>
</reference>
<proteinExistence type="predicted"/>
<evidence type="ECO:0000313" key="2">
    <source>
        <dbReference type="Proteomes" id="UP000256964"/>
    </source>
</evidence>